<evidence type="ECO:0000313" key="2">
    <source>
        <dbReference type="EMBL" id="TBU07045.1"/>
    </source>
</evidence>
<comment type="caution">
    <text evidence="2">The sequence shown here is derived from an EMBL/GenBank/DDBJ whole genome shotgun (WGS) entry which is preliminary data.</text>
</comment>
<evidence type="ECO:0000313" key="3">
    <source>
        <dbReference type="Proteomes" id="UP000292282"/>
    </source>
</evidence>
<dbReference type="VEuPathDB" id="MicrosporidiaDB:CWI38_2463p0010"/>
<feature type="region of interest" description="Disordered" evidence="1">
    <location>
        <begin position="395"/>
        <end position="449"/>
    </location>
</feature>
<dbReference type="PANTHER" id="PTHR35450:SF2">
    <property type="entry name" value="REVERSE TRANSCRIPTASE DOMAIN-CONTAINING PROTEIN"/>
    <property type="match status" value="1"/>
</dbReference>
<feature type="compositionally biased region" description="Polar residues" evidence="1">
    <location>
        <begin position="419"/>
        <end position="442"/>
    </location>
</feature>
<dbReference type="EMBL" id="PITK01002463">
    <property type="protein sequence ID" value="TBU07045.1"/>
    <property type="molecule type" value="Genomic_DNA"/>
</dbReference>
<protein>
    <recommendedName>
        <fullName evidence="4">Reverse transcriptase</fullName>
    </recommendedName>
</protein>
<dbReference type="AlphaFoldDB" id="A0A4Q9LHT0"/>
<name>A0A4Q9LHT0_9MICR</name>
<evidence type="ECO:0008006" key="4">
    <source>
        <dbReference type="Google" id="ProtNLM"/>
    </source>
</evidence>
<proteinExistence type="predicted"/>
<dbReference type="PANTHER" id="PTHR35450">
    <property type="entry name" value="REVERSE TRANSCRIPTASE DOMAIN-CONTAINING PROTEIN"/>
    <property type="match status" value="1"/>
</dbReference>
<sequence length="449" mass="52110">FSAINQHAISSINYHIGVLRLEPADFSKLDDAVRAVLVKNKIHLRPGCKERLYLPRAELGRGLHSVELRSEHMLLQLLDCLEKSKEISTRRAAILKVENNNKTHLALIKGFLKVKYRLVEEVTKKSLEEAQLAKLYNEIEKRKLHSKLYNARKNELVSVSDSSRWLKRGNIRPRNEAVFCYIQDRNVFWGADGVCQHCGKSGKTVDHLATRYEKMLGHDYTRRHNEVVRCLHLLLLNRYKFKSSKRTRSHSVQEILDNEYAEIRVDTRIKTDVKIRNYRPDIFILDKKKNKITLIEVGITSQDLLQIVETEKLRKYDLLANDLGLIYKCSVEIIPYVMTWDGIVTKYHKSHLRRLEIPMNVEAYIQSIVHKKTVEMISFDRRRGLEASMGVIMRTERHEEPTPPLKEAKTEEDGAKNLQPKNNTPLISQGGTTLEEPTNNINEESDLEE</sequence>
<accession>A0A4Q9LHT0</accession>
<dbReference type="Proteomes" id="UP000292282">
    <property type="component" value="Unassembled WGS sequence"/>
</dbReference>
<dbReference type="OrthoDB" id="5962029at2759"/>
<keyword evidence="3" id="KW-1185">Reference proteome</keyword>
<organism evidence="2 3">
    <name type="scientific">Hamiltosporidium tvaerminnensis</name>
    <dbReference type="NCBI Taxonomy" id="1176355"/>
    <lineage>
        <taxon>Eukaryota</taxon>
        <taxon>Fungi</taxon>
        <taxon>Fungi incertae sedis</taxon>
        <taxon>Microsporidia</taxon>
        <taxon>Dubosqiidae</taxon>
        <taxon>Hamiltosporidium</taxon>
    </lineage>
</organism>
<gene>
    <name evidence="2" type="ORF">CWI38_2463p0010</name>
</gene>
<feature type="non-terminal residue" evidence="2">
    <location>
        <position position="1"/>
    </location>
</feature>
<evidence type="ECO:0000256" key="1">
    <source>
        <dbReference type="SAM" id="MobiDB-lite"/>
    </source>
</evidence>
<reference evidence="2 3" key="1">
    <citation type="submission" date="2017-12" db="EMBL/GenBank/DDBJ databases">
        <authorList>
            <person name="Pombert J.-F."/>
            <person name="Haag K.L."/>
            <person name="Ebert D."/>
        </authorList>
    </citation>
    <scope>NUCLEOTIDE SEQUENCE [LARGE SCALE GENOMIC DNA]</scope>
    <source>
        <strain evidence="2">IL-G-3</strain>
    </source>
</reference>
<feature type="compositionally biased region" description="Basic and acidic residues" evidence="1">
    <location>
        <begin position="395"/>
        <end position="415"/>
    </location>
</feature>